<dbReference type="InterPro" id="IPR000504">
    <property type="entry name" value="RRM_dom"/>
</dbReference>
<name>A0A433DAX2_9FUNG</name>
<dbReference type="OrthoDB" id="346839at2759"/>
<gene>
    <name evidence="1" type="ORF">BC936DRAFT_145111</name>
</gene>
<dbReference type="GO" id="GO:0003729">
    <property type="term" value="F:mRNA binding"/>
    <property type="evidence" value="ECO:0007669"/>
    <property type="project" value="TreeGrafter"/>
</dbReference>
<dbReference type="InterPro" id="IPR035979">
    <property type="entry name" value="RBD_domain_sf"/>
</dbReference>
<dbReference type="PANTHER" id="PTHR19965:SF35">
    <property type="entry name" value="RNA ANNEALING PROTEIN YRA1"/>
    <property type="match status" value="1"/>
</dbReference>
<dbReference type="Pfam" id="PF13865">
    <property type="entry name" value="FoP_duplication"/>
    <property type="match status" value="1"/>
</dbReference>
<dbReference type="EMBL" id="RBNI01003860">
    <property type="protein sequence ID" value="RUP47982.1"/>
    <property type="molecule type" value="Genomic_DNA"/>
</dbReference>
<dbReference type="GO" id="GO:0006406">
    <property type="term" value="P:mRNA export from nucleus"/>
    <property type="evidence" value="ECO:0007669"/>
    <property type="project" value="TreeGrafter"/>
</dbReference>
<reference evidence="1 2" key="1">
    <citation type="journal article" date="2018" name="New Phytol.">
        <title>Phylogenomics of Endogonaceae and evolution of mycorrhizas within Mucoromycota.</title>
        <authorList>
            <person name="Chang Y."/>
            <person name="Desiro A."/>
            <person name="Na H."/>
            <person name="Sandor L."/>
            <person name="Lipzen A."/>
            <person name="Clum A."/>
            <person name="Barry K."/>
            <person name="Grigoriev I.V."/>
            <person name="Martin F.M."/>
            <person name="Stajich J.E."/>
            <person name="Smith M.E."/>
            <person name="Bonito G."/>
            <person name="Spatafora J.W."/>
        </authorList>
    </citation>
    <scope>NUCLEOTIDE SEQUENCE [LARGE SCALE GENOMIC DNA]</scope>
    <source>
        <strain evidence="1 2">GMNB39</strain>
    </source>
</reference>
<dbReference type="Pfam" id="PF00076">
    <property type="entry name" value="RRM_1"/>
    <property type="match status" value="1"/>
</dbReference>
<dbReference type="SUPFAM" id="SSF54928">
    <property type="entry name" value="RNA-binding domain, RBD"/>
    <property type="match status" value="1"/>
</dbReference>
<keyword evidence="2" id="KW-1185">Reference proteome</keyword>
<organism evidence="1 2">
    <name type="scientific">Jimgerdemannia flammicorona</name>
    <dbReference type="NCBI Taxonomy" id="994334"/>
    <lineage>
        <taxon>Eukaryota</taxon>
        <taxon>Fungi</taxon>
        <taxon>Fungi incertae sedis</taxon>
        <taxon>Mucoromycota</taxon>
        <taxon>Mucoromycotina</taxon>
        <taxon>Endogonomycetes</taxon>
        <taxon>Endogonales</taxon>
        <taxon>Endogonaceae</taxon>
        <taxon>Jimgerdemannia</taxon>
    </lineage>
</organism>
<dbReference type="InterPro" id="IPR012677">
    <property type="entry name" value="Nucleotide-bd_a/b_plait_sf"/>
</dbReference>
<evidence type="ECO:0000313" key="2">
    <source>
        <dbReference type="Proteomes" id="UP000268093"/>
    </source>
</evidence>
<dbReference type="PROSITE" id="PS50102">
    <property type="entry name" value="RRM"/>
    <property type="match status" value="1"/>
</dbReference>
<accession>A0A433DAX2</accession>
<dbReference type="InterPro" id="IPR025715">
    <property type="entry name" value="FoP_C"/>
</dbReference>
<comment type="caution">
    <text evidence="1">The sequence shown here is derived from an EMBL/GenBank/DDBJ whole genome shotgun (WGS) entry which is preliminary data.</text>
</comment>
<evidence type="ECO:0000313" key="1">
    <source>
        <dbReference type="EMBL" id="RUP47982.1"/>
    </source>
</evidence>
<dbReference type="InterPro" id="IPR051229">
    <property type="entry name" value="ALYREF_mRNA_export"/>
</dbReference>
<dbReference type="Gene3D" id="3.30.70.330">
    <property type="match status" value="1"/>
</dbReference>
<sequence length="378" mass="39624">MTSACGNGQVIINIHTIIIAHKAFSQPNPPPPPPPPNPTSSMTSSAPTLDMALDDIISSKKSQRPRRGGQAGGNAPRRGGGVQKRSSAGPVRHSPRTNAGQLRSSPYGASQQRGIVSSAANTGSGEGSKILVSNLDYNVTEADLRTRPQTIFKAASLSAVLHDPRIYTPAAFPPRRLAKLNGTTLHHSIHTSSSLLPLSPGRHLPSHLPSDDLAKTIRSRLPSAQELFETGIGPLRKVQLNYDQNGKSKGQATIIFQRARDGAAAFDKFHNVTLDNRPMKIEILLNPSTALLAPAPVIVPAFVNAASPAGRAGGNARGGSGSRGGRGGSSRSRGGRGGRGGKKEQRPHKTQDELDAEMAEYMNVDSGAAPTGTDAMAD</sequence>
<protein>
    <submittedName>
        <fullName evidence="1">Uncharacterized protein</fullName>
    </submittedName>
</protein>
<dbReference type="Proteomes" id="UP000268093">
    <property type="component" value="Unassembled WGS sequence"/>
</dbReference>
<dbReference type="SMART" id="SM01218">
    <property type="entry name" value="FoP_duplication"/>
    <property type="match status" value="1"/>
</dbReference>
<proteinExistence type="predicted"/>
<dbReference type="PANTHER" id="PTHR19965">
    <property type="entry name" value="RNA AND EXPORT FACTOR BINDING PROTEIN"/>
    <property type="match status" value="1"/>
</dbReference>
<dbReference type="GO" id="GO:0005634">
    <property type="term" value="C:nucleus"/>
    <property type="evidence" value="ECO:0007669"/>
    <property type="project" value="TreeGrafter"/>
</dbReference>